<evidence type="ECO:0000256" key="15">
    <source>
        <dbReference type="SAM" id="MobiDB-lite"/>
    </source>
</evidence>
<keyword evidence="9" id="KW-0275">Fatty acid biosynthesis</keyword>
<dbReference type="CDD" id="cd06850">
    <property type="entry name" value="biotinyl_domain"/>
    <property type="match status" value="1"/>
</dbReference>
<evidence type="ECO:0000259" key="16">
    <source>
        <dbReference type="PROSITE" id="PS50968"/>
    </source>
</evidence>
<dbReference type="WBParaSite" id="Smp_123710.2">
    <property type="protein sequence ID" value="Smp_123710.2"/>
    <property type="gene ID" value="Smp_123710"/>
</dbReference>
<evidence type="ECO:0000256" key="13">
    <source>
        <dbReference type="ARBA" id="ARBA00048600"/>
    </source>
</evidence>
<dbReference type="SUPFAM" id="SSF52096">
    <property type="entry name" value="ClpP/crotonase"/>
    <property type="match status" value="2"/>
</dbReference>
<evidence type="ECO:0000256" key="4">
    <source>
        <dbReference type="ARBA" id="ARBA00022598"/>
    </source>
</evidence>
<keyword evidence="8" id="KW-0443">Lipid metabolism</keyword>
<keyword evidence="7 14" id="KW-0067">ATP-binding</keyword>
<dbReference type="InterPro" id="IPR005482">
    <property type="entry name" value="Biotin_COase_C"/>
</dbReference>
<dbReference type="InterPro" id="IPR013815">
    <property type="entry name" value="ATP_grasp_subdomain_1"/>
</dbReference>
<evidence type="ECO:0000313" key="21">
    <source>
        <dbReference type="Proteomes" id="UP000008854"/>
    </source>
</evidence>
<dbReference type="GO" id="GO:0004075">
    <property type="term" value="F:biotin carboxylase activity"/>
    <property type="evidence" value="ECO:0007669"/>
    <property type="project" value="UniProtKB-EC"/>
</dbReference>
<name>A0A3Q0KKN1_SCHMA</name>
<dbReference type="Gene3D" id="3.30.1490.20">
    <property type="entry name" value="ATP-grasp fold, A domain"/>
    <property type="match status" value="1"/>
</dbReference>
<dbReference type="PROSITE" id="PS00867">
    <property type="entry name" value="CPSASE_2"/>
    <property type="match status" value="1"/>
</dbReference>
<dbReference type="GO" id="GO:0003989">
    <property type="term" value="F:acetyl-CoA carboxylase activity"/>
    <property type="evidence" value="ECO:0007669"/>
    <property type="project" value="UniProtKB-EC"/>
</dbReference>
<dbReference type="InterPro" id="IPR049076">
    <property type="entry name" value="ACCA"/>
</dbReference>
<evidence type="ECO:0000313" key="23">
    <source>
        <dbReference type="WBParaSite" id="Smp_123710.2"/>
    </source>
</evidence>
<dbReference type="PROSITE" id="PS00866">
    <property type="entry name" value="CPSASE_1"/>
    <property type="match status" value="1"/>
</dbReference>
<dbReference type="InParanoid" id="A0A3Q0KKN1"/>
<dbReference type="SUPFAM" id="SSF51230">
    <property type="entry name" value="Single hybrid motif"/>
    <property type="match status" value="1"/>
</dbReference>
<comment type="catalytic activity">
    <reaction evidence="13">
        <text>N(6)-biotinyl-L-lysyl-[protein] + hydrogencarbonate + ATP = N(6)-carboxybiotinyl-L-lysyl-[protein] + ADP + phosphate + H(+)</text>
        <dbReference type="Rhea" id="RHEA:13501"/>
        <dbReference type="Rhea" id="RHEA-COMP:10505"/>
        <dbReference type="Rhea" id="RHEA-COMP:10506"/>
        <dbReference type="ChEBI" id="CHEBI:15378"/>
        <dbReference type="ChEBI" id="CHEBI:17544"/>
        <dbReference type="ChEBI" id="CHEBI:30616"/>
        <dbReference type="ChEBI" id="CHEBI:43474"/>
        <dbReference type="ChEBI" id="CHEBI:83144"/>
        <dbReference type="ChEBI" id="CHEBI:83145"/>
        <dbReference type="ChEBI" id="CHEBI:456216"/>
        <dbReference type="EC" id="6.3.4.14"/>
    </reaction>
</comment>
<dbReference type="GO" id="GO:0046872">
    <property type="term" value="F:metal ion binding"/>
    <property type="evidence" value="ECO:0007669"/>
    <property type="project" value="InterPro"/>
</dbReference>
<dbReference type="SUPFAM" id="SSF51246">
    <property type="entry name" value="Rudiment single hybrid motif"/>
    <property type="match status" value="1"/>
</dbReference>
<dbReference type="InterPro" id="IPR011053">
    <property type="entry name" value="Single_hybrid_motif"/>
</dbReference>
<dbReference type="Gene3D" id="2.40.50.100">
    <property type="match status" value="1"/>
</dbReference>
<protein>
    <submittedName>
        <fullName evidence="22 23">Acetyl-CoA carboxylase</fullName>
    </submittedName>
</protein>
<dbReference type="PANTHER" id="PTHR45728">
    <property type="entry name" value="ACETYL-COA CARBOXYLASE, ISOFORM A"/>
    <property type="match status" value="1"/>
</dbReference>
<dbReference type="Pfam" id="PF21385">
    <property type="entry name" value="ACCA_BT"/>
    <property type="match status" value="1"/>
</dbReference>
<keyword evidence="3" id="KW-0444">Lipid biosynthesis</keyword>
<dbReference type="Pfam" id="PF02786">
    <property type="entry name" value="CPSase_L_D2"/>
    <property type="match status" value="1"/>
</dbReference>
<evidence type="ECO:0000256" key="14">
    <source>
        <dbReference type="PROSITE-ProRule" id="PRU00409"/>
    </source>
</evidence>
<comment type="cofactor">
    <cofactor evidence="1">
        <name>biotin</name>
        <dbReference type="ChEBI" id="CHEBI:57586"/>
    </cofactor>
</comment>
<dbReference type="InterPro" id="IPR011054">
    <property type="entry name" value="Rudment_hybrid_motif"/>
</dbReference>
<keyword evidence="10" id="KW-0092">Biotin</keyword>
<dbReference type="InterPro" id="IPR016185">
    <property type="entry name" value="PreATP-grasp_dom_sf"/>
</dbReference>
<keyword evidence="21" id="KW-1185">Reference proteome</keyword>
<dbReference type="InterPro" id="IPR005479">
    <property type="entry name" value="CPAse_ATP-bd"/>
</dbReference>
<dbReference type="FunCoup" id="A0A3Q0KKN1">
    <property type="interactions" value="1237"/>
</dbReference>
<dbReference type="STRING" id="6183.A0A3Q0KKN1"/>
<dbReference type="Gene3D" id="3.90.226.10">
    <property type="entry name" value="2-enoyl-CoA Hydratase, Chain A, domain 1"/>
    <property type="match status" value="2"/>
</dbReference>
<feature type="compositionally biased region" description="Low complexity" evidence="15">
    <location>
        <begin position="1506"/>
        <end position="1520"/>
    </location>
</feature>
<dbReference type="Pfam" id="PF08326">
    <property type="entry name" value="ACC_central"/>
    <property type="match status" value="2"/>
</dbReference>
<dbReference type="GO" id="GO:2001295">
    <property type="term" value="P:malonyl-CoA biosynthetic process"/>
    <property type="evidence" value="ECO:0007669"/>
    <property type="project" value="UniProtKB-UniPathway"/>
</dbReference>
<dbReference type="FunFam" id="3.40.50.20:FF:000005">
    <property type="entry name" value="acetyl-CoA carboxylase isoform X2"/>
    <property type="match status" value="1"/>
</dbReference>
<accession>A0A3Q0KKN1</accession>
<evidence type="ECO:0000256" key="12">
    <source>
        <dbReference type="ARBA" id="ARBA00048065"/>
    </source>
</evidence>
<dbReference type="Pfam" id="PF00364">
    <property type="entry name" value="Biotin_lipoyl"/>
    <property type="match status" value="1"/>
</dbReference>
<dbReference type="SMART" id="SM00878">
    <property type="entry name" value="Biotin_carb_C"/>
    <property type="match status" value="1"/>
</dbReference>
<accession>A0A5K4EL31</accession>
<dbReference type="PROSITE" id="PS50989">
    <property type="entry name" value="COA_CT_CTER"/>
    <property type="match status" value="1"/>
</dbReference>
<feature type="domain" description="Lipoyl-binding" evidence="16">
    <location>
        <begin position="713"/>
        <end position="787"/>
    </location>
</feature>
<dbReference type="InterPro" id="IPR011763">
    <property type="entry name" value="COA_CT_C"/>
</dbReference>
<evidence type="ECO:0000256" key="8">
    <source>
        <dbReference type="ARBA" id="ARBA00023098"/>
    </source>
</evidence>
<evidence type="ECO:0000259" key="20">
    <source>
        <dbReference type="PROSITE" id="PS50989"/>
    </source>
</evidence>
<dbReference type="GO" id="GO:0005524">
    <property type="term" value="F:ATP binding"/>
    <property type="evidence" value="ECO:0007669"/>
    <property type="project" value="UniProtKB-UniRule"/>
</dbReference>
<dbReference type="InterPro" id="IPR011764">
    <property type="entry name" value="Biotin_carboxylation_dom"/>
</dbReference>
<keyword evidence="11" id="KW-0511">Multifunctional enzyme</keyword>
<sequence>MAVTQDVHNVNWQLGRSDDNSEFSSHTLAKPSSNFKVRFSSPEDFVRKSGGVRIIEKILIANNGIAAVKCMRSLRKWSYATFGSSDVLRFVCMATPEDIQANAEYIKMANKMVLVPGGSNVNNYANVELILQTAVTNEVDAVWAGWGHASENPQLPDVLSKHNIAFLGPSHQAMWTLGDKVASTILAQSAHVPTLPWSGSDLTISLDRSINGHFSNNEPETVDNLTLNMVKSTGLPQRSSSVYSRLISEDLYRSGCVTDVSSCLKCAEKIGYPVMIKASAGGGGKGIRKALTSADIERFFPQVQAEVPGSPIFVMKCATSVRHLEVQILCDIYGQAISMFGRDCSVQRRHQKIIEEAPIIVAPKEIIEQMEQAAVRLSKLVSYVSAGTVEYLYDPDSNQFYFLELNPRLQVEHPCTEVVAEVNLPACQLQIAMGIPLHRIKDIRELYLAPPWSDSIIDFNDPSINRRPPSCYVIAARITSEDPDEGFKPRPGGVRELNFRSNQSVWGYFSVSSAGGIHEFADSQFGHIFSAGENREHARENMVLALKELSIRGDFRTTVEYLIKVMECEAFMNHKINTEWLDARIAQNDQVEKPDILLGVICTALHIADNCLKQLFLNYELHLERGQFLPSKTLTNSVDVTLVSDSTKYIVRVLRTGPSNFSLICCDTVLDLEVHRVPGDGLLVCHEAASYMTYCHEESQGYRTVINNRTMMLCKETDPTVLRSHSAGKLLQYCVTEGSHVCANEVYALIEVMKMIFELRVPTSGIITLKRIPGAILEPGTELARIELDELNQLKPLQIFSGPFTLPTEYSSDISQSSSSSSYSRKLLFLPQSNILYPTTNNHYPSSTQSIEEIKSNIPHHHLLNDWKCLNTKSNCLINPLSYNNDVSPNSGGDPMLMLTNSTTNGKLHLQFTRLLASLEQILFGYCLCEPYFSKSLMKTLNQFLTLLYNPRLPLHELQDTIAHLKGQLPSSMEKSLRLHAKLYADQATSVLANFPSEAIIQITDEYLKQINNGQLTDCSVLEFQRITQRLIDLAERYKHGLRGHTVRVISQLFMGYVVIEKHFQHGQYDKCIRHLLAKCQGSTLWGNAPKSCVCPGENTIIEDDLISNFTLHLVPFNFRNLIQPNSISDIVSVIFSHRQLIMKNVLIINLIQSLIERRELCMTDQLQCCLKALTELGGTRNSKVALTARQLLISVQTPSYELRRNQVESIFLSAIDTFGQQIHPELLLQLINSETVVFDILTDFFYHPNHAVASAALEVYIRRSYTAYELTGVHHFQLSCGSSFFTFRFLLPNEFVSSSSNVNRCSSDREKLNDQTKNSNLEHSIHSPIFENVPNYNNISSTSFDLQDDTTTSTSTTNTTSITYHKSTIMNNFQSLIDIDTTPLSGERMGGMTAFNSLNDLEESFDELIRLFNSACKESKNIHTSLSEPIFGYTRQFTSSDIVHQKSQHNNISNNEAKLISFQDPPYHTYLNKHNKTDPQREPIHILNIALRQSTDKYIQPNGISSSSSNDDTSAPSKSKPSGFNKNSLLLPDSVINETSDVTHLEKFCSRHVDQLRASGIRRITFLVVKTREFPRLYTFRARDNYREDRVYRHLEPALAFQLELNRMKNYNLDYLPTLNRRMHLYLGCSKINGRKDVVDYRFFVRCIIRHADLVSREASFEYLQSEAEQILLEAMDALDLASGHPDASRTMGNHIFLNFVPVLLLEDINRLKSTIRKVVMRYARRFLRLRVSQAELKLHIRFHASDPIVPIRVMLRDEHGYDLGLDVYREVLDPVTGICILQSISPLNGRLNGHPAVRAHENKDFFEVKRFQARKFNTTYVYDYPALLAQALTGVWQSYCPYINGKHADLTSISDHTMNDSFNESNSSFKSNSLSKFHGLIPLNIPENLVITCTELSLDKYGNLQPNTNTLGTNEIGMVVWYMVLRTPETPSGRPIIVTANDATFQAGSFGPAEDLTFHRASQLARYFRIPQIYLASNTGARIKIAEDIKNVFNIAWIDAEHPEKGYKYLYLTPDDYYRFKYDEAVNCERIEENGEIRYKIIDIIGKEYDMSAENLRGSAMIAGETSAAYDDIFTITIVTNRAIGIGAYLTRLGQRVIQVNNSHIILTGAMALNKLLGREVYSSNSQLGGVQVMATNGVSHLVASDELSALQLAIEWLSYIPQCPNETFSVLYKPIQIASGYHFNRNNLTKIEISSQLKVHQPKVNKQTDFYLPFDPIDRIVEYIPSRDRPNDDPRWMFTGIMSSHFEAFCKSSSKQPSLSDQQFENANTDHWISGFFDWGTWQETLSSWAAGVVTGRARLGGIPCGVITAETRSVVCRVPADPANLSSEAQIVNQAGQVWYPDSAYKTAQAIADLSREHLPLFIFANWRGFSGGMKDMYDQVLKFGSMIIDSLRRYTKPVFVYLPPNSQLRGGAWVVVDPAINPDFMEMYADPISSRAGVLEPEGTVEIKYRQKDLINTINRLDDTCKLLLKELNHLNEHTNNLSMNDDQEYNTKLLNGSIEEHRQRLLTALESRQQELLPFYQQVACKFADLHDTPGRLLARKLVHRLVDWSSSRCFFYTRLRRRLLELSALNLITNILSNSSDPYPIDTKYTTTTGNTTNHNVPFLNFNCETNKSKEISLKEEEETEFKQSSVKLLRVASNHRIRFDSESLTQTVTTNDIPNNSDGRYSLSTTTLKSTVCNKEEVANIIAKQVPNLAISYTYHTNQKMSLLKSWFIEALNNANHKTNNGMPVSVNNKCLHITTGHEDVPDKVDDEQNTTTSSPEPLKLLNPYEIWDNNDLIVGNWLANELNCNELRDLATIENVQEFCSPDTLNCLSFTSINNSPTTNSNLQLFEQNIIKTKIKQLHKDNLIEHVKQSLINSSQLSSNELITLFKTVLTSSERCHLAKLLLSDSTIKIDDINNNNDHHDDNMNGQCNT</sequence>
<dbReference type="PROSITE" id="PS50968">
    <property type="entry name" value="BIOTINYL_LIPOYL"/>
    <property type="match status" value="1"/>
</dbReference>
<dbReference type="Gene3D" id="3.90.1770.10">
    <property type="entry name" value="PreATP-grasp domain"/>
    <property type="match status" value="1"/>
</dbReference>
<evidence type="ECO:0000256" key="11">
    <source>
        <dbReference type="ARBA" id="ARBA00023268"/>
    </source>
</evidence>
<keyword evidence="4" id="KW-0436">Ligase</keyword>
<dbReference type="PROSITE" id="PS00188">
    <property type="entry name" value="BIOTIN"/>
    <property type="match status" value="1"/>
</dbReference>
<evidence type="ECO:0000259" key="17">
    <source>
        <dbReference type="PROSITE" id="PS50975"/>
    </source>
</evidence>
<dbReference type="WBParaSite" id="Smp_123710.1">
    <property type="protein sequence ID" value="Smp_123710.1"/>
    <property type="gene ID" value="Smp_123710"/>
</dbReference>
<dbReference type="InterPro" id="IPR011762">
    <property type="entry name" value="COA_CT_N"/>
</dbReference>
<evidence type="ECO:0000259" key="18">
    <source>
        <dbReference type="PROSITE" id="PS50979"/>
    </source>
</evidence>
<reference evidence="22" key="2">
    <citation type="submission" date="2018-12" db="UniProtKB">
        <authorList>
            <consortium name="WormBaseParasite"/>
        </authorList>
    </citation>
    <scope>IDENTIFICATION</scope>
    <source>
        <strain evidence="22 23">Puerto Rican</strain>
    </source>
</reference>
<evidence type="ECO:0000259" key="19">
    <source>
        <dbReference type="PROSITE" id="PS50980"/>
    </source>
</evidence>
<dbReference type="PROSITE" id="PS50975">
    <property type="entry name" value="ATP_GRASP"/>
    <property type="match status" value="1"/>
</dbReference>
<organism evidence="21 22">
    <name type="scientific">Schistosoma mansoni</name>
    <name type="common">Blood fluke</name>
    <dbReference type="NCBI Taxonomy" id="6183"/>
    <lineage>
        <taxon>Eukaryota</taxon>
        <taxon>Metazoa</taxon>
        <taxon>Spiralia</taxon>
        <taxon>Lophotrochozoa</taxon>
        <taxon>Platyhelminthes</taxon>
        <taxon>Trematoda</taxon>
        <taxon>Digenea</taxon>
        <taxon>Strigeidida</taxon>
        <taxon>Schistosomatoidea</taxon>
        <taxon>Schistosomatidae</taxon>
        <taxon>Schistosoma</taxon>
    </lineage>
</organism>
<evidence type="ECO:0000256" key="3">
    <source>
        <dbReference type="ARBA" id="ARBA00022516"/>
    </source>
</evidence>
<evidence type="ECO:0000256" key="1">
    <source>
        <dbReference type="ARBA" id="ARBA00001953"/>
    </source>
</evidence>
<dbReference type="InterPro" id="IPR005481">
    <property type="entry name" value="BC-like_N"/>
</dbReference>
<dbReference type="InterPro" id="IPR034733">
    <property type="entry name" value="AcCoA_carboxyl_beta"/>
</dbReference>
<dbReference type="InterPro" id="IPR029045">
    <property type="entry name" value="ClpP/crotonase-like_dom_sf"/>
</dbReference>
<dbReference type="PROSITE" id="PS50980">
    <property type="entry name" value="COA_CT_NTER"/>
    <property type="match status" value="1"/>
</dbReference>
<dbReference type="InterPro" id="IPR001882">
    <property type="entry name" value="Biotin_BS"/>
</dbReference>
<evidence type="ECO:0000256" key="7">
    <source>
        <dbReference type="ARBA" id="ARBA00022840"/>
    </source>
</evidence>
<evidence type="ECO:0000256" key="6">
    <source>
        <dbReference type="ARBA" id="ARBA00022832"/>
    </source>
</evidence>
<evidence type="ECO:0000256" key="9">
    <source>
        <dbReference type="ARBA" id="ARBA00023160"/>
    </source>
</evidence>
<dbReference type="Pfam" id="PF02785">
    <property type="entry name" value="Biotin_carb_C"/>
    <property type="match status" value="1"/>
</dbReference>
<dbReference type="SUPFAM" id="SSF56059">
    <property type="entry name" value="Glutathione synthetase ATP-binding domain-like"/>
    <property type="match status" value="1"/>
</dbReference>
<dbReference type="UniPathway" id="UPA00655">
    <property type="reaction ID" value="UER00711"/>
</dbReference>
<comment type="pathway">
    <text evidence="2">Lipid metabolism; malonyl-CoA biosynthesis; malonyl-CoA from acetyl-CoA: step 1/1.</text>
</comment>
<dbReference type="Pfam" id="PF00289">
    <property type="entry name" value="Biotin_carb_N"/>
    <property type="match status" value="1"/>
</dbReference>
<dbReference type="Gene3D" id="3.40.50.20">
    <property type="match status" value="1"/>
</dbReference>
<dbReference type="PANTHER" id="PTHR45728:SF3">
    <property type="entry name" value="ACETYL-COA CARBOXYLASE"/>
    <property type="match status" value="1"/>
</dbReference>
<dbReference type="ExpressionAtlas" id="A0A3Q0KKN1">
    <property type="expression patterns" value="baseline"/>
</dbReference>
<evidence type="ECO:0000313" key="22">
    <source>
        <dbReference type="WBParaSite" id="Smp_123710.1"/>
    </source>
</evidence>
<dbReference type="SUPFAM" id="SSF52440">
    <property type="entry name" value="PreATP-grasp domain"/>
    <property type="match status" value="1"/>
</dbReference>
<dbReference type="FunFam" id="3.30.1490.20:FF:000003">
    <property type="entry name" value="acetyl-CoA carboxylase isoform X1"/>
    <property type="match status" value="1"/>
</dbReference>
<keyword evidence="5 14" id="KW-0547">Nucleotide-binding</keyword>
<dbReference type="InterPro" id="IPR013537">
    <property type="entry name" value="AcCoA_COase_cen"/>
</dbReference>
<dbReference type="Gene3D" id="2.40.460.10">
    <property type="entry name" value="Biotin dependent carboxylase carboxyltransferase"/>
    <property type="match status" value="1"/>
</dbReference>
<feature type="domain" description="CoA carboxyltransferase N-terminal" evidence="19">
    <location>
        <begin position="1838"/>
        <end position="2175"/>
    </location>
</feature>
<dbReference type="InterPro" id="IPR000089">
    <property type="entry name" value="Biotin_lipoyl"/>
</dbReference>
<evidence type="ECO:0000256" key="5">
    <source>
        <dbReference type="ARBA" id="ARBA00022741"/>
    </source>
</evidence>
<dbReference type="FunFam" id="2.40.50.100:FF:000005">
    <property type="entry name" value="Acetyl-CoA carboxylase 1"/>
    <property type="match status" value="1"/>
</dbReference>
<evidence type="ECO:0000256" key="2">
    <source>
        <dbReference type="ARBA" id="ARBA00004956"/>
    </source>
</evidence>
<keyword evidence="6" id="KW-0276">Fatty acid metabolism</keyword>
<feature type="domain" description="Biotin carboxylation" evidence="18">
    <location>
        <begin position="54"/>
        <end position="586"/>
    </location>
</feature>
<dbReference type="Proteomes" id="UP000008854">
    <property type="component" value="Unassembled WGS sequence"/>
</dbReference>
<reference evidence="21" key="1">
    <citation type="journal article" date="2012" name="PLoS Negl. Trop. Dis.">
        <title>A systematically improved high quality genome and transcriptome of the human blood fluke Schistosoma mansoni.</title>
        <authorList>
            <person name="Protasio A.V."/>
            <person name="Tsai I.J."/>
            <person name="Babbage A."/>
            <person name="Nichol S."/>
            <person name="Hunt M."/>
            <person name="Aslett M.A."/>
            <person name="De Silva N."/>
            <person name="Velarde G.S."/>
            <person name="Anderson T.J."/>
            <person name="Clark R.C."/>
            <person name="Davidson C."/>
            <person name="Dillon G.P."/>
            <person name="Holroyd N.E."/>
            <person name="LoVerde P.T."/>
            <person name="Lloyd C."/>
            <person name="McQuillan J."/>
            <person name="Oliveira G."/>
            <person name="Otto T.D."/>
            <person name="Parker-Manuel S.J."/>
            <person name="Quail M.A."/>
            <person name="Wilson R.A."/>
            <person name="Zerlotini A."/>
            <person name="Dunne D.W."/>
            <person name="Berriman M."/>
        </authorList>
    </citation>
    <scope>NUCLEOTIDE SEQUENCE [LARGE SCALE GENOMIC DNA]</scope>
    <source>
        <strain evidence="21">Puerto Rican</strain>
    </source>
</reference>
<feature type="domain" description="ATP-grasp" evidence="17">
    <location>
        <begin position="227"/>
        <end position="433"/>
    </location>
</feature>
<dbReference type="InterPro" id="IPR049074">
    <property type="entry name" value="ACCA_BT"/>
</dbReference>
<dbReference type="GO" id="GO:0006633">
    <property type="term" value="P:fatty acid biosynthetic process"/>
    <property type="evidence" value="ECO:0007669"/>
    <property type="project" value="UniProtKB-KW"/>
</dbReference>
<comment type="catalytic activity">
    <reaction evidence="12">
        <text>hydrogencarbonate + acetyl-CoA + ATP = malonyl-CoA + ADP + phosphate + H(+)</text>
        <dbReference type="Rhea" id="RHEA:11308"/>
        <dbReference type="ChEBI" id="CHEBI:15378"/>
        <dbReference type="ChEBI" id="CHEBI:17544"/>
        <dbReference type="ChEBI" id="CHEBI:30616"/>
        <dbReference type="ChEBI" id="CHEBI:43474"/>
        <dbReference type="ChEBI" id="CHEBI:57288"/>
        <dbReference type="ChEBI" id="CHEBI:57384"/>
        <dbReference type="ChEBI" id="CHEBI:456216"/>
        <dbReference type="EC" id="6.4.1.2"/>
    </reaction>
</comment>
<dbReference type="Gene3D" id="3.30.470.20">
    <property type="entry name" value="ATP-grasp fold, B domain"/>
    <property type="match status" value="1"/>
</dbReference>
<evidence type="ECO:0000256" key="10">
    <source>
        <dbReference type="ARBA" id="ARBA00023267"/>
    </source>
</evidence>
<dbReference type="GO" id="GO:0005739">
    <property type="term" value="C:mitochondrion"/>
    <property type="evidence" value="ECO:0007669"/>
    <property type="project" value="TreeGrafter"/>
</dbReference>
<dbReference type="FunFam" id="2.40.460.10:FF:000001">
    <property type="entry name" value="Acetyl-CoA carboxylase 1"/>
    <property type="match status" value="1"/>
</dbReference>
<dbReference type="PROSITE" id="PS50979">
    <property type="entry name" value="BC"/>
    <property type="match status" value="1"/>
</dbReference>
<feature type="region of interest" description="Disordered" evidence="15">
    <location>
        <begin position="1500"/>
        <end position="1527"/>
    </location>
</feature>
<dbReference type="InterPro" id="IPR011761">
    <property type="entry name" value="ATP-grasp"/>
</dbReference>
<proteinExistence type="predicted"/>
<dbReference type="Pfam" id="PF01039">
    <property type="entry name" value="Carboxyl_trans"/>
    <property type="match status" value="1"/>
</dbReference>
<feature type="domain" description="CoA carboxyltransferase C-terminal" evidence="20">
    <location>
        <begin position="2219"/>
        <end position="2581"/>
    </location>
</feature>